<gene>
    <name evidence="1" type="ORF">SAMN06297397_2001</name>
</gene>
<dbReference type="Proteomes" id="UP000192328">
    <property type="component" value="Unassembled WGS sequence"/>
</dbReference>
<evidence type="ECO:0000313" key="2">
    <source>
        <dbReference type="Proteomes" id="UP000192328"/>
    </source>
</evidence>
<comment type="caution">
    <text evidence="1">The sequence shown here is derived from an EMBL/GenBank/DDBJ whole genome shotgun (WGS) entry which is preliminary data.</text>
</comment>
<proteinExistence type="predicted"/>
<reference evidence="1" key="1">
    <citation type="submission" date="2017-04" db="EMBL/GenBank/DDBJ databases">
        <authorList>
            <person name="Varghese N."/>
            <person name="Submissions S."/>
        </authorList>
    </citation>
    <scope>NUCLEOTIDE SEQUENCE</scope>
    <source>
        <strain evidence="1">WTE2008</strain>
    </source>
</reference>
<protein>
    <submittedName>
        <fullName evidence="1">Aldouronate transport system permease protein</fullName>
    </submittedName>
</protein>
<organism evidence="1 2">
    <name type="scientific">Aristaeella lactis</name>
    <dbReference type="NCBI Taxonomy" id="3046383"/>
    <lineage>
        <taxon>Bacteria</taxon>
        <taxon>Bacillati</taxon>
        <taxon>Bacillota</taxon>
        <taxon>Clostridia</taxon>
        <taxon>Eubacteriales</taxon>
        <taxon>Aristaeellaceae</taxon>
        <taxon>Aristaeella</taxon>
    </lineage>
</organism>
<sequence length="313" mass="36034">MNKSRGARLRRRLWAGRYLYLMFLPVLLYYIIFRYGPMLGLVISFEKYNLLKGNKNLITGILESPWVGFKHFESFFNSIFIWRLLRNTLLINLYDLLFNFPAAIMLALLINEIQNRRFKKAVQTITYMPYFISSVVIASMVVQFLSPSSGIVNNVIAAFGGERQYFMVQPESFRTIYTMMNMWKNVGYNSIIFLAAISGINGELYEACRVDGGGYLRQMWHITLPGIASTIVVLMIMRLGHVLDAGYETILLLKNNTNQETSEVIGTFVYRRGIEKGEYSYATAVGMFQSVIGFGLVIFANWLSRRYSDTSLW</sequence>
<dbReference type="EMBL" id="FWXZ01000003">
    <property type="protein sequence ID" value="SMC68319.1"/>
    <property type="molecule type" value="Genomic_DNA"/>
</dbReference>
<accession>A0AC61PMD0</accession>
<keyword evidence="2" id="KW-1185">Reference proteome</keyword>
<evidence type="ECO:0000313" key="1">
    <source>
        <dbReference type="EMBL" id="SMC68319.1"/>
    </source>
</evidence>
<name>A0AC61PMD0_9FIRM</name>